<dbReference type="eggNOG" id="KOG2944">
    <property type="taxonomic scope" value="Eukaryota"/>
</dbReference>
<dbReference type="Proteomes" id="UP000013776">
    <property type="component" value="Unassembled WGS sequence"/>
</dbReference>
<protein>
    <recommendedName>
        <fullName evidence="2">VOC domain-containing protein</fullName>
    </recommendedName>
</protein>
<dbReference type="Pfam" id="PF00903">
    <property type="entry name" value="Glyoxalase"/>
    <property type="match status" value="1"/>
</dbReference>
<gene>
    <name evidence="3" type="ORF">TAPDE_001843</name>
</gene>
<dbReference type="VEuPathDB" id="FungiDB:TAPDE_001843"/>
<accession>R4XC38</accession>
<dbReference type="InterPro" id="IPR037523">
    <property type="entry name" value="VOC_core"/>
</dbReference>
<evidence type="ECO:0000256" key="1">
    <source>
        <dbReference type="SAM" id="MobiDB-lite"/>
    </source>
</evidence>
<feature type="domain" description="VOC" evidence="2">
    <location>
        <begin position="1"/>
        <end position="139"/>
    </location>
</feature>
<proteinExistence type="predicted"/>
<dbReference type="PANTHER" id="PTHR42808">
    <property type="entry name" value="HYDROXYSTEROID DEHYDROGENASE-LIKE PROTEIN 2"/>
    <property type="match status" value="1"/>
</dbReference>
<reference evidence="3 4" key="1">
    <citation type="journal article" date="2013" name="MBio">
        <title>Genome sequencing of the plant pathogen Taphrina deformans, the causal agent of peach leaf curl.</title>
        <authorList>
            <person name="Cisse O.H."/>
            <person name="Almeida J.M.G.C.F."/>
            <person name="Fonseca A."/>
            <person name="Kumar A.A."/>
            <person name="Salojaervi J."/>
            <person name="Overmyer K."/>
            <person name="Hauser P.M."/>
            <person name="Pagni M."/>
        </authorList>
    </citation>
    <scope>NUCLEOTIDE SEQUENCE [LARGE SCALE GENOMIC DNA]</scope>
    <source>
        <strain evidence="4">PYCC 5710 / ATCC 11124 / CBS 356.35 / IMI 108563 / JCM 9778 / NBRC 8474</strain>
    </source>
</reference>
<dbReference type="OrthoDB" id="16820at2759"/>
<dbReference type="AlphaFoldDB" id="R4XC38"/>
<evidence type="ECO:0000259" key="2">
    <source>
        <dbReference type="PROSITE" id="PS51819"/>
    </source>
</evidence>
<dbReference type="InterPro" id="IPR036291">
    <property type="entry name" value="NAD(P)-bd_dom_sf"/>
</dbReference>
<name>R4XC38_TAPDE</name>
<dbReference type="PANTHER" id="PTHR42808:SF4">
    <property type="entry name" value="SHORT CHAIN DEHYDROGENASE"/>
    <property type="match status" value="1"/>
</dbReference>
<comment type="caution">
    <text evidence="3">The sequence shown here is derived from an EMBL/GenBank/DDBJ whole genome shotgun (WGS) entry which is preliminary data.</text>
</comment>
<sequence>MRSIFYVDSKSFVVYYLGYPRRGMQQTGEEILADRLQRSGLLELIYFKNEKQNNEFMGNREIHPYHTGFCHLGLCVPSVPKAMKRFREHGVKIVKDVGELPTGAMYGCDDELAERFAGLVRRIGFVADPDGYWVEIVPDGSTTPDAALSRELQPDNDSYLDKDDEIKIVDGKGTTNMKTGEFTPNTIKDSPIPTKSNSSESTTDTVLEELKSRGGTELAIPRDLRSEPQIKHVIRSTMDECGRIDAMLYSPGAICWFTVATMPTERYDLMHQFERQNRGRIISIRPPIYSRFVRGNTAYATTKLSARLDNRIDMDIVRRQGYHEADIAISSLSPATAIQSAATTRADPAHLRSASIWRDPILELVRQKSDIVQGNLSLDSDFRGKGTKPRRIMPPKTELSNLRVAKT</sequence>
<dbReference type="InterPro" id="IPR004360">
    <property type="entry name" value="Glyas_Fos-R_dOase_dom"/>
</dbReference>
<organism evidence="3 4">
    <name type="scientific">Taphrina deformans (strain PYCC 5710 / ATCC 11124 / CBS 356.35 / IMI 108563 / JCM 9778 / NBRC 8474)</name>
    <name type="common">Peach leaf curl fungus</name>
    <name type="synonym">Lalaria deformans</name>
    <dbReference type="NCBI Taxonomy" id="1097556"/>
    <lineage>
        <taxon>Eukaryota</taxon>
        <taxon>Fungi</taxon>
        <taxon>Dikarya</taxon>
        <taxon>Ascomycota</taxon>
        <taxon>Taphrinomycotina</taxon>
        <taxon>Taphrinomycetes</taxon>
        <taxon>Taphrinales</taxon>
        <taxon>Taphrinaceae</taxon>
        <taxon>Taphrina</taxon>
    </lineage>
</organism>
<evidence type="ECO:0000313" key="4">
    <source>
        <dbReference type="Proteomes" id="UP000013776"/>
    </source>
</evidence>
<evidence type="ECO:0000313" key="3">
    <source>
        <dbReference type="EMBL" id="CCG81946.1"/>
    </source>
</evidence>
<dbReference type="EMBL" id="CAHR02000063">
    <property type="protein sequence ID" value="CCG81946.1"/>
    <property type="molecule type" value="Genomic_DNA"/>
</dbReference>
<feature type="region of interest" description="Disordered" evidence="1">
    <location>
        <begin position="172"/>
        <end position="204"/>
    </location>
</feature>
<dbReference type="InterPro" id="IPR029068">
    <property type="entry name" value="Glyas_Bleomycin-R_OHBP_Dase"/>
</dbReference>
<dbReference type="SUPFAM" id="SSF51735">
    <property type="entry name" value="NAD(P)-binding Rossmann-fold domains"/>
    <property type="match status" value="1"/>
</dbReference>
<dbReference type="STRING" id="1097556.R4XC38"/>
<dbReference type="Gene3D" id="3.40.50.720">
    <property type="entry name" value="NAD(P)-binding Rossmann-like Domain"/>
    <property type="match status" value="1"/>
</dbReference>
<dbReference type="SUPFAM" id="SSF54593">
    <property type="entry name" value="Glyoxalase/Bleomycin resistance protein/Dihydroxybiphenyl dioxygenase"/>
    <property type="match status" value="1"/>
</dbReference>
<dbReference type="InterPro" id="IPR051935">
    <property type="entry name" value="HSDL2"/>
</dbReference>
<feature type="compositionally biased region" description="Polar residues" evidence="1">
    <location>
        <begin position="173"/>
        <end position="204"/>
    </location>
</feature>
<dbReference type="Gene3D" id="3.10.180.10">
    <property type="entry name" value="2,3-Dihydroxybiphenyl 1,2-Dioxygenase, domain 1"/>
    <property type="match status" value="1"/>
</dbReference>
<dbReference type="PROSITE" id="PS51819">
    <property type="entry name" value="VOC"/>
    <property type="match status" value="1"/>
</dbReference>
<keyword evidence="4" id="KW-1185">Reference proteome</keyword>